<evidence type="ECO:0000256" key="11">
    <source>
        <dbReference type="SAM" id="MobiDB-lite"/>
    </source>
</evidence>
<keyword evidence="5" id="KW-0010">Activator</keyword>
<dbReference type="Pfam" id="PF08711">
    <property type="entry name" value="Med26"/>
    <property type="match status" value="1"/>
</dbReference>
<dbReference type="InterPro" id="IPR031416">
    <property type="entry name" value="Med26_C"/>
</dbReference>
<evidence type="ECO:0000313" key="14">
    <source>
        <dbReference type="Proteomes" id="UP001054837"/>
    </source>
</evidence>
<evidence type="ECO:0000313" key="13">
    <source>
        <dbReference type="EMBL" id="GIX91876.1"/>
    </source>
</evidence>
<dbReference type="AlphaFoldDB" id="A0AAV4P4C6"/>
<feature type="domain" description="TFIIS N-terminal" evidence="12">
    <location>
        <begin position="7"/>
        <end position="84"/>
    </location>
</feature>
<dbReference type="SUPFAM" id="SSF47676">
    <property type="entry name" value="Conserved domain common to transcription factors TFIIS, elongin A, CRSP70"/>
    <property type="match status" value="1"/>
</dbReference>
<comment type="similarity">
    <text evidence="2">Belongs to the Mediator complex subunit 26 family.</text>
</comment>
<dbReference type="Gene3D" id="1.20.930.10">
    <property type="entry name" value="Conserved domain common to transcription factors TFIIS, elongin A, CRSP70"/>
    <property type="match status" value="1"/>
</dbReference>
<feature type="region of interest" description="Disordered" evidence="11">
    <location>
        <begin position="87"/>
        <end position="123"/>
    </location>
</feature>
<dbReference type="PANTHER" id="PTHR15201:SF1">
    <property type="entry name" value="MEDIATOR OF RNA POLYMERASE II TRANSCRIPTION SUBUNIT 26"/>
    <property type="match status" value="1"/>
</dbReference>
<dbReference type="Proteomes" id="UP001054837">
    <property type="component" value="Unassembled WGS sequence"/>
</dbReference>
<feature type="region of interest" description="Disordered" evidence="11">
    <location>
        <begin position="355"/>
        <end position="375"/>
    </location>
</feature>
<feature type="region of interest" description="Disordered" evidence="11">
    <location>
        <begin position="238"/>
        <end position="264"/>
    </location>
</feature>
<organism evidence="13 14">
    <name type="scientific">Caerostris darwini</name>
    <dbReference type="NCBI Taxonomy" id="1538125"/>
    <lineage>
        <taxon>Eukaryota</taxon>
        <taxon>Metazoa</taxon>
        <taxon>Ecdysozoa</taxon>
        <taxon>Arthropoda</taxon>
        <taxon>Chelicerata</taxon>
        <taxon>Arachnida</taxon>
        <taxon>Araneae</taxon>
        <taxon>Araneomorphae</taxon>
        <taxon>Entelegynae</taxon>
        <taxon>Araneoidea</taxon>
        <taxon>Araneidae</taxon>
        <taxon>Caerostris</taxon>
    </lineage>
</organism>
<name>A0AAV4P4C6_9ARAC</name>
<evidence type="ECO:0000256" key="5">
    <source>
        <dbReference type="ARBA" id="ARBA00023159"/>
    </source>
</evidence>
<gene>
    <name evidence="13" type="primary">MED26</name>
    <name evidence="13" type="ORF">CDAR_511761</name>
</gene>
<dbReference type="GO" id="GO:0003712">
    <property type="term" value="F:transcription coregulator activity"/>
    <property type="evidence" value="ECO:0007669"/>
    <property type="project" value="TreeGrafter"/>
</dbReference>
<keyword evidence="4" id="KW-0805">Transcription regulation</keyword>
<reference evidence="13 14" key="1">
    <citation type="submission" date="2021-06" db="EMBL/GenBank/DDBJ databases">
        <title>Caerostris darwini draft genome.</title>
        <authorList>
            <person name="Kono N."/>
            <person name="Arakawa K."/>
        </authorList>
    </citation>
    <scope>NUCLEOTIDE SEQUENCE [LARGE SCALE GENOMIC DNA]</scope>
</reference>
<dbReference type="InterPro" id="IPR035441">
    <property type="entry name" value="TFIIS/LEDGF_dom_sf"/>
</dbReference>
<dbReference type="PROSITE" id="PS51319">
    <property type="entry name" value="TFIIS_N"/>
    <property type="match status" value="1"/>
</dbReference>
<keyword evidence="7 10" id="KW-0539">Nucleus</keyword>
<keyword evidence="6" id="KW-0804">Transcription</keyword>
<evidence type="ECO:0000256" key="3">
    <source>
        <dbReference type="ARBA" id="ARBA00019686"/>
    </source>
</evidence>
<proteinExistence type="inferred from homology"/>
<comment type="subcellular location">
    <subcellularLocation>
        <location evidence="1 10">Nucleus</location>
    </subcellularLocation>
</comment>
<evidence type="ECO:0000256" key="7">
    <source>
        <dbReference type="ARBA" id="ARBA00023242"/>
    </source>
</evidence>
<dbReference type="CDD" id="cd00183">
    <property type="entry name" value="TFIIS_I"/>
    <property type="match status" value="1"/>
</dbReference>
<evidence type="ECO:0000256" key="8">
    <source>
        <dbReference type="ARBA" id="ARBA00030125"/>
    </source>
</evidence>
<feature type="compositionally biased region" description="Pro residues" evidence="11">
    <location>
        <begin position="110"/>
        <end position="120"/>
    </location>
</feature>
<evidence type="ECO:0000259" key="12">
    <source>
        <dbReference type="PROSITE" id="PS51319"/>
    </source>
</evidence>
<dbReference type="InterPro" id="IPR017923">
    <property type="entry name" value="TFIIS_N"/>
</dbReference>
<comment type="caution">
    <text evidence="13">The sequence shown here is derived from an EMBL/GenBank/DDBJ whole genome shotgun (WGS) entry which is preliminary data.</text>
</comment>
<dbReference type="InterPro" id="IPR042376">
    <property type="entry name" value="MED26"/>
</dbReference>
<dbReference type="InterPro" id="IPR003617">
    <property type="entry name" value="TFIIS/CRSP70_N_sub"/>
</dbReference>
<accession>A0AAV4P4C6</accession>
<feature type="compositionally biased region" description="Polar residues" evidence="11">
    <location>
        <begin position="464"/>
        <end position="474"/>
    </location>
</feature>
<dbReference type="EMBL" id="BPLQ01002342">
    <property type="protein sequence ID" value="GIX91876.1"/>
    <property type="molecule type" value="Genomic_DNA"/>
</dbReference>
<dbReference type="GO" id="GO:0016592">
    <property type="term" value="C:mediator complex"/>
    <property type="evidence" value="ECO:0007669"/>
    <property type="project" value="InterPro"/>
</dbReference>
<keyword evidence="14" id="KW-1185">Reference proteome</keyword>
<evidence type="ECO:0000256" key="10">
    <source>
        <dbReference type="PROSITE-ProRule" id="PRU00649"/>
    </source>
</evidence>
<dbReference type="GO" id="GO:0010628">
    <property type="term" value="P:positive regulation of gene expression"/>
    <property type="evidence" value="ECO:0007669"/>
    <property type="project" value="TreeGrafter"/>
</dbReference>
<evidence type="ECO:0000256" key="9">
    <source>
        <dbReference type="ARBA" id="ARBA00031968"/>
    </source>
</evidence>
<evidence type="ECO:0000256" key="1">
    <source>
        <dbReference type="ARBA" id="ARBA00004123"/>
    </source>
</evidence>
<dbReference type="Pfam" id="PF15693">
    <property type="entry name" value="Med26_C"/>
    <property type="match status" value="1"/>
</dbReference>
<dbReference type="SMART" id="SM00509">
    <property type="entry name" value="TFS2N"/>
    <property type="match status" value="1"/>
</dbReference>
<protein>
    <recommendedName>
        <fullName evidence="3">Mediator of RNA polymerase II transcription subunit 26</fullName>
    </recommendedName>
    <alternativeName>
        <fullName evidence="8">Cofactor required for Sp1 transcriptional activation subunit 7</fullName>
    </alternativeName>
    <alternativeName>
        <fullName evidence="9">Mediator complex subunit 26</fullName>
    </alternativeName>
</protein>
<evidence type="ECO:0000256" key="6">
    <source>
        <dbReference type="ARBA" id="ARBA00023163"/>
    </source>
</evidence>
<sequence length="586" mass="64045">MQHSSYEIKEKLLQALDSDYNVVDMDTVLDVITALEKAIITKEALEKTRIGKYINELRKRTKNEHLARRAKELVKSWRRLIPQSSRRVNGEETRNSVVSSPGIKTVLGPGPGPGIGPGPGPGNRIIKSVSVPGTQRFNTSSPSIMIERSSSPYFSSASNSPLLNSTVFQGTSLLSMPSNYAPIKPGICPIPRTEANSVNKTLLNVNNQSKNMTSSQNIKPVSPSVLKQDIVTSCEPSILPTRTSLGTSPGLGNSSNSSSPSLNTSVNVCSQNVSSPATFLVTHSSLDLAKTNAANKRLRKEKILNCATTTESPIKDSRIKIGNGMSDVSKSNLPNESSASNSVITSCHSNYVEGDTTLPTTVRNPKRKRSFDKKNELQENRLGDMLTSLQSSSKLPKVKTTQQLIADLQAKKGFNTVLSPASLTSVDSLQSSEVEVSRTKSELMKKFITSQSASSESNRESPVDESSISVSELGSHSVPDFSNVINTNLEVSSSLHHPDPVDEEINRILSSLPPLNPADIKPDTSFSSVQQMSVTDDDLNRLNNHRWEYVNGVYDCNGIWRSWQECTEQKSYMEESFQILPYVNID</sequence>
<evidence type="ECO:0000256" key="4">
    <source>
        <dbReference type="ARBA" id="ARBA00023015"/>
    </source>
</evidence>
<dbReference type="GO" id="GO:0006357">
    <property type="term" value="P:regulation of transcription by RNA polymerase II"/>
    <property type="evidence" value="ECO:0007669"/>
    <property type="project" value="InterPro"/>
</dbReference>
<evidence type="ECO:0000256" key="2">
    <source>
        <dbReference type="ARBA" id="ARBA00009681"/>
    </source>
</evidence>
<feature type="region of interest" description="Disordered" evidence="11">
    <location>
        <begin position="448"/>
        <end position="474"/>
    </location>
</feature>
<feature type="compositionally biased region" description="Low complexity" evidence="11">
    <location>
        <begin position="243"/>
        <end position="264"/>
    </location>
</feature>
<dbReference type="GO" id="GO:0070847">
    <property type="term" value="C:core mediator complex"/>
    <property type="evidence" value="ECO:0007669"/>
    <property type="project" value="TreeGrafter"/>
</dbReference>
<dbReference type="PANTHER" id="PTHR15201">
    <property type="entry name" value="CRSP70"/>
    <property type="match status" value="1"/>
</dbReference>